<comment type="function">
    <text evidence="12">Required for the insertion and/or proper folding and/or complex formation of integral membrane proteins into the membrane. Involved in integration of membrane proteins that insert both dependently and independently of the Sec translocase complex, as well as at least some lipoproteins.</text>
</comment>
<dbReference type="PRINTS" id="PR00701">
    <property type="entry name" value="60KDINNERMP"/>
</dbReference>
<evidence type="ECO:0000256" key="9">
    <source>
        <dbReference type="ARBA" id="ARBA00023139"/>
    </source>
</evidence>
<keyword evidence="9" id="KW-0564">Palmitate</keyword>
<evidence type="ECO:0000256" key="8">
    <source>
        <dbReference type="ARBA" id="ARBA00023136"/>
    </source>
</evidence>
<evidence type="ECO:0000256" key="4">
    <source>
        <dbReference type="ARBA" id="ARBA00022692"/>
    </source>
</evidence>
<evidence type="ECO:0000256" key="6">
    <source>
        <dbReference type="ARBA" id="ARBA00022927"/>
    </source>
</evidence>
<dbReference type="PANTHER" id="PTHR12428:SF65">
    <property type="entry name" value="CYTOCHROME C OXIDASE ASSEMBLY PROTEIN COX18, MITOCHONDRIAL"/>
    <property type="match status" value="1"/>
</dbReference>
<evidence type="ECO:0000313" key="16">
    <source>
        <dbReference type="Proteomes" id="UP000188993"/>
    </source>
</evidence>
<evidence type="ECO:0000256" key="2">
    <source>
        <dbReference type="ARBA" id="ARBA00022448"/>
    </source>
</evidence>
<keyword evidence="7 12" id="KW-1133">Transmembrane helix</keyword>
<dbReference type="PROSITE" id="PS51257">
    <property type="entry name" value="PROKAR_LIPOPROTEIN"/>
    <property type="match status" value="1"/>
</dbReference>
<keyword evidence="6 12" id="KW-0653">Protein transport</keyword>
<keyword evidence="3 12" id="KW-1003">Cell membrane</keyword>
<comment type="similarity">
    <text evidence="12">Belongs to the OXA1/ALB3/YidC family. Type 2 subfamily.</text>
</comment>
<feature type="transmembrane region" description="Helical" evidence="12">
    <location>
        <begin position="59"/>
        <end position="79"/>
    </location>
</feature>
<dbReference type="GO" id="GO:0032977">
    <property type="term" value="F:membrane insertase activity"/>
    <property type="evidence" value="ECO:0007669"/>
    <property type="project" value="InterPro"/>
</dbReference>
<dbReference type="OrthoDB" id="9780552at2"/>
<feature type="domain" description="Membrane insertase YidC/Oxa/ALB C-terminal" evidence="14">
    <location>
        <begin position="59"/>
        <end position="247"/>
    </location>
</feature>
<dbReference type="InterPro" id="IPR001708">
    <property type="entry name" value="YidC/ALB3/OXA1/COX18"/>
</dbReference>
<evidence type="ECO:0000256" key="13">
    <source>
        <dbReference type="SAM" id="MobiDB-lite"/>
    </source>
</evidence>
<dbReference type="EMBL" id="CP019728">
    <property type="protein sequence ID" value="AQS53003.1"/>
    <property type="molecule type" value="Genomic_DNA"/>
</dbReference>
<dbReference type="STRING" id="708126.BW727_100610"/>
<dbReference type="GO" id="GO:0015031">
    <property type="term" value="P:protein transport"/>
    <property type="evidence" value="ECO:0007669"/>
    <property type="project" value="UniProtKB-KW"/>
</dbReference>
<comment type="subcellular location">
    <subcellularLocation>
        <location evidence="1 12">Cell membrane</location>
        <topology evidence="1 12">Multi-pass membrane protein</topology>
    </subcellularLocation>
</comment>
<accession>A0A1S6IN78</accession>
<keyword evidence="4 12" id="KW-0812">Transmembrane</keyword>
<dbReference type="InterPro" id="IPR047196">
    <property type="entry name" value="YidC_ALB_C"/>
</dbReference>
<keyword evidence="5 12" id="KW-0732">Signal</keyword>
<keyword evidence="16" id="KW-1185">Reference proteome</keyword>
<evidence type="ECO:0000256" key="7">
    <source>
        <dbReference type="ARBA" id="ARBA00022989"/>
    </source>
</evidence>
<dbReference type="GO" id="GO:0051205">
    <property type="term" value="P:protein insertion into membrane"/>
    <property type="evidence" value="ECO:0007669"/>
    <property type="project" value="TreeGrafter"/>
</dbReference>
<evidence type="ECO:0000256" key="10">
    <source>
        <dbReference type="ARBA" id="ARBA00023186"/>
    </source>
</evidence>
<keyword evidence="10 12" id="KW-0143">Chaperone</keyword>
<gene>
    <name evidence="15" type="primary">misCB</name>
    <name evidence="12" type="synonym">yidC</name>
    <name evidence="15" type="ORF">BW727_100610</name>
</gene>
<feature type="compositionally biased region" description="Basic residues" evidence="13">
    <location>
        <begin position="294"/>
        <end position="308"/>
    </location>
</feature>
<reference evidence="15 16" key="1">
    <citation type="journal article" date="2014" name="Int. J. Syst. Evol. Microbiol.">
        <title>Jeotgalibaca dankookensis gen. nov., sp. nov., a member of the family Carnobacteriaceae, isolated from seujeot (Korean traditional food).</title>
        <authorList>
            <person name="Lee D.G."/>
            <person name="Trujillo M.E."/>
            <person name="Kang H."/>
            <person name="Ahn T.Y."/>
        </authorList>
    </citation>
    <scope>NUCLEOTIDE SEQUENCE [LARGE SCALE GENOMIC DNA]</scope>
    <source>
        <strain evidence="15 16">EX-07</strain>
    </source>
</reference>
<dbReference type="InterPro" id="IPR028055">
    <property type="entry name" value="YidC/Oxa/ALB_C"/>
</dbReference>
<dbReference type="AlphaFoldDB" id="A0A1S6IN78"/>
<dbReference type="RefSeq" id="WP_077795718.1">
    <property type="nucleotide sequence ID" value="NZ_BBYN01000037.1"/>
</dbReference>
<feature type="compositionally biased region" description="Basic residues" evidence="13">
    <location>
        <begin position="266"/>
        <end position="276"/>
    </location>
</feature>
<evidence type="ECO:0000256" key="5">
    <source>
        <dbReference type="ARBA" id="ARBA00022729"/>
    </source>
</evidence>
<dbReference type="Proteomes" id="UP000188993">
    <property type="component" value="Chromosome"/>
</dbReference>
<keyword evidence="2 12" id="KW-0813">Transport</keyword>
<evidence type="ECO:0000259" key="14">
    <source>
        <dbReference type="Pfam" id="PF02096"/>
    </source>
</evidence>
<sequence>MKISKKLLFSAQMLAIVTFLTGCMQYDSDRNPTGFIYEYLVVPTGKAIVWLAESLGGNYGLAIIVITIIVRIIILPLNFSQMRKSMIQQEKMKYIKPDLDDIQRRQKEATNQEEKAEISQEMMALYKDNNISMTGGIGCLPLLIQMPIFTSMYQAVNLTPEISQSTFLGINLGEPSALLAILAGISYYIQSKISMLDMPEAQRQQMKTMTLMSPLMILFFSWSSPAGLALYWFAGGLFAIGQTYLQNKLIKPRVKSQVSEEMTKNPIKRPIKKVKPAPKTEVKTLSSSQEYANKSKKRNRNAGKQQRK</sequence>
<feature type="transmembrane region" description="Helical" evidence="12">
    <location>
        <begin position="206"/>
        <end position="222"/>
    </location>
</feature>
<evidence type="ECO:0000256" key="1">
    <source>
        <dbReference type="ARBA" id="ARBA00004651"/>
    </source>
</evidence>
<keyword evidence="8 12" id="KW-0472">Membrane</keyword>
<dbReference type="GO" id="GO:0005886">
    <property type="term" value="C:plasma membrane"/>
    <property type="evidence" value="ECO:0007669"/>
    <property type="project" value="UniProtKB-SubCell"/>
</dbReference>
<feature type="transmembrane region" description="Helical" evidence="12">
    <location>
        <begin position="131"/>
        <end position="153"/>
    </location>
</feature>
<dbReference type="HAMAP" id="MF_01811">
    <property type="entry name" value="YidC_type2"/>
    <property type="match status" value="1"/>
</dbReference>
<dbReference type="NCBIfam" id="TIGR03592">
    <property type="entry name" value="yidC_oxa1_cterm"/>
    <property type="match status" value="1"/>
</dbReference>
<evidence type="ECO:0000256" key="12">
    <source>
        <dbReference type="HAMAP-Rule" id="MF_01811"/>
    </source>
</evidence>
<dbReference type="KEGG" id="jda:BW727_100610"/>
<name>A0A1S6IN78_9LACT</name>
<dbReference type="Pfam" id="PF02096">
    <property type="entry name" value="60KD_IMP"/>
    <property type="match status" value="1"/>
</dbReference>
<protein>
    <recommendedName>
        <fullName evidence="12">Membrane protein insertase YidC</fullName>
    </recommendedName>
    <alternativeName>
        <fullName evidence="12">Foldase YidC</fullName>
    </alternativeName>
    <alternativeName>
        <fullName evidence="12">Membrane integrase YidC</fullName>
    </alternativeName>
    <alternativeName>
        <fullName evidence="12">Membrane protein YidC</fullName>
    </alternativeName>
</protein>
<feature type="region of interest" description="Disordered" evidence="13">
    <location>
        <begin position="257"/>
        <end position="308"/>
    </location>
</feature>
<evidence type="ECO:0000256" key="3">
    <source>
        <dbReference type="ARBA" id="ARBA00022475"/>
    </source>
</evidence>
<evidence type="ECO:0000256" key="11">
    <source>
        <dbReference type="ARBA" id="ARBA00023288"/>
    </source>
</evidence>
<proteinExistence type="inferred from homology"/>
<dbReference type="InterPro" id="IPR023060">
    <property type="entry name" value="YidC/YidC1/YidC2_Firmicutes"/>
</dbReference>
<dbReference type="PANTHER" id="PTHR12428">
    <property type="entry name" value="OXA1"/>
    <property type="match status" value="1"/>
</dbReference>
<keyword evidence="11 12" id="KW-0449">Lipoprotein</keyword>
<evidence type="ECO:0000313" key="15">
    <source>
        <dbReference type="EMBL" id="AQS53003.1"/>
    </source>
</evidence>
<feature type="compositionally biased region" description="Polar residues" evidence="13">
    <location>
        <begin position="283"/>
        <end position="292"/>
    </location>
</feature>
<feature type="transmembrane region" description="Helical" evidence="12">
    <location>
        <begin position="165"/>
        <end position="185"/>
    </location>
</feature>
<organism evidence="15 16">
    <name type="scientific">Jeotgalibaca dankookensis</name>
    <dbReference type="NCBI Taxonomy" id="708126"/>
    <lineage>
        <taxon>Bacteria</taxon>
        <taxon>Bacillati</taxon>
        <taxon>Bacillota</taxon>
        <taxon>Bacilli</taxon>
        <taxon>Lactobacillales</taxon>
        <taxon>Carnobacteriaceae</taxon>
        <taxon>Jeotgalibaca</taxon>
    </lineage>
</organism>
<dbReference type="CDD" id="cd20070">
    <property type="entry name" value="5TM_YidC_Alb3"/>
    <property type="match status" value="1"/>
</dbReference>